<gene>
    <name evidence="2" type="ORF">OVA965_LOCUS22072</name>
    <name evidence="3" type="ORF">TMI583_LOCUS22784</name>
</gene>
<dbReference type="EMBL" id="CAJOBA010033821">
    <property type="protein sequence ID" value="CAF3972257.1"/>
    <property type="molecule type" value="Genomic_DNA"/>
</dbReference>
<feature type="non-terminal residue" evidence="2">
    <location>
        <position position="1"/>
    </location>
</feature>
<accession>A0A8S2EJ05</accession>
<name>A0A8S2EJ05_9BILA</name>
<dbReference type="AlphaFoldDB" id="A0A8S2EJ05"/>
<dbReference type="Proteomes" id="UP000677228">
    <property type="component" value="Unassembled WGS sequence"/>
</dbReference>
<evidence type="ECO:0000313" key="2">
    <source>
        <dbReference type="EMBL" id="CAF1160579.1"/>
    </source>
</evidence>
<protein>
    <submittedName>
        <fullName evidence="2">Uncharacterized protein</fullName>
    </submittedName>
</protein>
<organism evidence="2 4">
    <name type="scientific">Didymodactylos carnosus</name>
    <dbReference type="NCBI Taxonomy" id="1234261"/>
    <lineage>
        <taxon>Eukaryota</taxon>
        <taxon>Metazoa</taxon>
        <taxon>Spiralia</taxon>
        <taxon>Gnathifera</taxon>
        <taxon>Rotifera</taxon>
        <taxon>Eurotatoria</taxon>
        <taxon>Bdelloidea</taxon>
        <taxon>Philodinida</taxon>
        <taxon>Philodinidae</taxon>
        <taxon>Didymodactylos</taxon>
    </lineage>
</organism>
<feature type="compositionally biased region" description="Basic and acidic residues" evidence="1">
    <location>
        <begin position="13"/>
        <end position="32"/>
    </location>
</feature>
<sequence length="87" mass="10282">MEQQYAMLGQKLQESEESRRRSEDALRKETQELKSPFTSSRAENLMQWFINCEQETSPNDDSWLWTTPLRTPSNGINAEFDVRQEPE</sequence>
<dbReference type="EMBL" id="CAJNOK010012299">
    <property type="protein sequence ID" value="CAF1160579.1"/>
    <property type="molecule type" value="Genomic_DNA"/>
</dbReference>
<dbReference type="Proteomes" id="UP000682733">
    <property type="component" value="Unassembled WGS sequence"/>
</dbReference>
<reference evidence="2" key="1">
    <citation type="submission" date="2021-02" db="EMBL/GenBank/DDBJ databases">
        <authorList>
            <person name="Nowell W R."/>
        </authorList>
    </citation>
    <scope>NUCLEOTIDE SEQUENCE</scope>
</reference>
<feature type="region of interest" description="Disordered" evidence="1">
    <location>
        <begin position="1"/>
        <end position="38"/>
    </location>
</feature>
<evidence type="ECO:0000256" key="1">
    <source>
        <dbReference type="SAM" id="MobiDB-lite"/>
    </source>
</evidence>
<evidence type="ECO:0000313" key="4">
    <source>
        <dbReference type="Proteomes" id="UP000677228"/>
    </source>
</evidence>
<comment type="caution">
    <text evidence="2">The sequence shown here is derived from an EMBL/GenBank/DDBJ whole genome shotgun (WGS) entry which is preliminary data.</text>
</comment>
<evidence type="ECO:0000313" key="3">
    <source>
        <dbReference type="EMBL" id="CAF3972257.1"/>
    </source>
</evidence>
<proteinExistence type="predicted"/>